<dbReference type="EMBL" id="CP064813">
    <property type="protein sequence ID" value="QPG74911.1"/>
    <property type="molecule type" value="Genomic_DNA"/>
</dbReference>
<protein>
    <recommendedName>
        <fullName evidence="2">C2 NT-type domain-containing protein</fullName>
    </recommendedName>
</protein>
<organism evidence="3 4">
    <name type="scientific">Eeniella nana</name>
    <name type="common">Yeast</name>
    <name type="synonym">Brettanomyces nanus</name>
    <dbReference type="NCBI Taxonomy" id="13502"/>
    <lineage>
        <taxon>Eukaryota</taxon>
        <taxon>Fungi</taxon>
        <taxon>Dikarya</taxon>
        <taxon>Ascomycota</taxon>
        <taxon>Saccharomycotina</taxon>
        <taxon>Pichiomycetes</taxon>
        <taxon>Pichiales</taxon>
        <taxon>Pichiaceae</taxon>
        <taxon>Brettanomyces</taxon>
    </lineage>
</organism>
<dbReference type="PROSITE" id="PS51840">
    <property type="entry name" value="C2_NT"/>
    <property type="match status" value="1"/>
</dbReference>
<keyword evidence="4" id="KW-1185">Reference proteome</keyword>
<feature type="region of interest" description="Disordered" evidence="1">
    <location>
        <begin position="178"/>
        <end position="250"/>
    </location>
</feature>
<dbReference type="RefSeq" id="XP_038778476.1">
    <property type="nucleotide sequence ID" value="XM_038922548.1"/>
</dbReference>
<dbReference type="GeneID" id="62195650"/>
<name>A0A875RZF1_EENNA</name>
<feature type="domain" description="C2 NT-type" evidence="2">
    <location>
        <begin position="1"/>
        <end position="147"/>
    </location>
</feature>
<dbReference type="InterPro" id="IPR019448">
    <property type="entry name" value="NT-C2"/>
</dbReference>
<evidence type="ECO:0000259" key="2">
    <source>
        <dbReference type="PROSITE" id="PS51840"/>
    </source>
</evidence>
<evidence type="ECO:0000256" key="1">
    <source>
        <dbReference type="SAM" id="MobiDB-lite"/>
    </source>
</evidence>
<accession>A0A875RZF1</accession>
<dbReference type="PANTHER" id="PTHR21456:SF1">
    <property type="entry name" value="C2 NT-TYPE DOMAIN-CONTAINING PROTEIN"/>
    <property type="match status" value="1"/>
</dbReference>
<dbReference type="AlphaFoldDB" id="A0A875RZF1"/>
<dbReference type="Pfam" id="PF10358">
    <property type="entry name" value="NT-C2"/>
    <property type="match status" value="1"/>
</dbReference>
<evidence type="ECO:0000313" key="3">
    <source>
        <dbReference type="EMBL" id="QPG74911.1"/>
    </source>
</evidence>
<dbReference type="Proteomes" id="UP000662931">
    <property type="component" value="Chromosome 2"/>
</dbReference>
<gene>
    <name evidence="3" type="ORF">FOA43_002249</name>
</gene>
<proteinExistence type="predicted"/>
<sequence length="366" mass="41671">MAKKIPFELSLNVIELTNVPLLDNNSCYMIVTVTNHKIKNNYKHYHRSKQVTNRVPISNHKCIFKQEGYVKEVLRIHIDSKTGMLANKWLCVSFIIKDKAEKHEERLGSVHINLSEYVNESKKTDMRYLLDQSKTNSIAKMSIFLKHLFDDRGIKYQVPESTNKNFYQGITETLSDDRFTSTATGSPSKSRSIMDPGKASSQLLPSHSSLHIPSPRPKVLEKSSTASRDVPAKASTSSSVASPLDETSESLGLDPRAVKEICDDVFQDDNVLNGLINQTYRFTWQLKDKEYDEFTPVECVRDIVEFNGNGWKKNDEGLNLIDVIKGELREGGRHKKSHKIFMDYEWDSSDNESRKSRSDQIFAAGT</sequence>
<dbReference type="InterPro" id="IPR039931">
    <property type="entry name" value="EEIG1/2-like"/>
</dbReference>
<dbReference type="PANTHER" id="PTHR21456">
    <property type="entry name" value="FAMILY WITH SEQUENCE SIMILARITY 102"/>
    <property type="match status" value="1"/>
</dbReference>
<feature type="compositionally biased region" description="Low complexity" evidence="1">
    <location>
        <begin position="200"/>
        <end position="213"/>
    </location>
</feature>
<dbReference type="OrthoDB" id="3365224at2759"/>
<dbReference type="KEGG" id="bnn:FOA43_002249"/>
<evidence type="ECO:0000313" key="4">
    <source>
        <dbReference type="Proteomes" id="UP000662931"/>
    </source>
</evidence>
<reference evidence="3" key="1">
    <citation type="submission" date="2020-10" db="EMBL/GenBank/DDBJ databases">
        <authorList>
            <person name="Roach M.J.R."/>
        </authorList>
    </citation>
    <scope>NUCLEOTIDE SEQUENCE</scope>
    <source>
        <strain evidence="3">CBS 1945</strain>
    </source>
</reference>
<feature type="compositionally biased region" description="Polar residues" evidence="1">
    <location>
        <begin position="180"/>
        <end position="191"/>
    </location>
</feature>